<evidence type="ECO:0000256" key="7">
    <source>
        <dbReference type="ARBA" id="ARBA00022840"/>
    </source>
</evidence>
<dbReference type="InterPro" id="IPR035965">
    <property type="entry name" value="PAS-like_dom_sf"/>
</dbReference>
<keyword evidence="9" id="KW-0812">Transmembrane</keyword>
<protein>
    <recommendedName>
        <fullName evidence="2">histidine kinase</fullName>
        <ecNumber evidence="2">2.7.13.3</ecNumber>
    </recommendedName>
</protein>
<dbReference type="NCBIfam" id="TIGR00229">
    <property type="entry name" value="sensory_box"/>
    <property type="match status" value="1"/>
</dbReference>
<keyword evidence="4" id="KW-0808">Transferase</keyword>
<evidence type="ECO:0000256" key="9">
    <source>
        <dbReference type="SAM" id="Phobius"/>
    </source>
</evidence>
<dbReference type="InterPro" id="IPR000700">
    <property type="entry name" value="PAS-assoc_C"/>
</dbReference>
<dbReference type="EMBL" id="JDRX01000010">
    <property type="protein sequence ID" value="KGN02313.1"/>
    <property type="molecule type" value="Genomic_DNA"/>
</dbReference>
<evidence type="ECO:0000256" key="5">
    <source>
        <dbReference type="ARBA" id="ARBA00022741"/>
    </source>
</evidence>
<dbReference type="Pfam" id="PF00512">
    <property type="entry name" value="HisKA"/>
    <property type="match status" value="1"/>
</dbReference>
<keyword evidence="9" id="KW-0472">Membrane</keyword>
<dbReference type="GO" id="GO:0000155">
    <property type="term" value="F:phosphorelay sensor kinase activity"/>
    <property type="evidence" value="ECO:0007669"/>
    <property type="project" value="InterPro"/>
</dbReference>
<feature type="transmembrane region" description="Helical" evidence="9">
    <location>
        <begin position="349"/>
        <end position="370"/>
    </location>
</feature>
<keyword evidence="6 12" id="KW-0418">Kinase</keyword>
<dbReference type="PROSITE" id="PS50113">
    <property type="entry name" value="PAC"/>
    <property type="match status" value="1"/>
</dbReference>
<dbReference type="PROSITE" id="PS50109">
    <property type="entry name" value="HIS_KIN"/>
    <property type="match status" value="1"/>
</dbReference>
<evidence type="ECO:0000259" key="11">
    <source>
        <dbReference type="PROSITE" id="PS50113"/>
    </source>
</evidence>
<comment type="caution">
    <text evidence="12">The sequence shown here is derived from an EMBL/GenBank/DDBJ whole genome shotgun (WGS) entry which is preliminary data.</text>
</comment>
<gene>
    <name evidence="12" type="ORF">Z969_05960</name>
</gene>
<dbReference type="GO" id="GO:0005524">
    <property type="term" value="F:ATP binding"/>
    <property type="evidence" value="ECO:0007669"/>
    <property type="project" value="UniProtKB-KW"/>
</dbReference>
<dbReference type="InterPro" id="IPR050736">
    <property type="entry name" value="Sensor_HK_Regulatory"/>
</dbReference>
<dbReference type="SMART" id="SM00388">
    <property type="entry name" value="HisKA"/>
    <property type="match status" value="1"/>
</dbReference>
<sequence length="779" mass="89751">MKYKISFIKFFYILFFIFTIFNSFNYDVFAHDITPKHILILNSYDKCVKRSQYMIDSLIPILKSSNECLDITVEYMDTKSFNDCQCTENIYTFYKKKFLHKKFDLIISIDDDSLNFLTKHSNSLFPNTPVVFTGAHYINESTLKENPLFTGMIERPPLKETIDVALSLNKNTKNLIVINDNSLKGLSLKKSLDSIIPIFKGKVNFIFLNNVNLLHDKDFLKKHHKNSSILLLSGFTTNYSDYIFIDSDTILSTKYLNMPIYSIWEMFLGHGILGGKMISREKEAKVLGNTAIKILKGENPSNIPITNTPIGNYKFDYETITKFDIPTTLLPYKSSFINLKPLSYTIPKILVLLFVIFIIVLCFLLSTSIYEKHKTRTALIESEKRLRTLINSTPDFICLKDGDCRWLEVNRATINFFDLKNIDWKNKTTAELIKSRNTHNDRLEKYETFDILTLEKKSMINYQDEFILDDGSKVILDIFKIPLFDSNGNPSGLVTIGHDLTPRIEAEESKRLLDETISYHQLRTKFFANISHELKTPLNLILSAIQFLQSKSDDDFLRTNFNKYSDVIKDNSYRMVRIINNLLDITKIDTGCFEFNLDNYNIVEVVEDICLFSSSYINSKNLEFVFDTDTEEKIVACDPHLIECIILNLLSNAIKFTKPGGKITVNIYDKGDFVDISIKDTGIGISKSHQQIIFERFFQIDKSLSRNQEGSGVGLSLVKSFVDLHNGSIKLNSQIDNGSEFLITLPVTHLKDKDILIYSDISPYEFKSDQLNIEFSDIY</sequence>
<evidence type="ECO:0000256" key="1">
    <source>
        <dbReference type="ARBA" id="ARBA00000085"/>
    </source>
</evidence>
<keyword evidence="7" id="KW-0067">ATP-binding</keyword>
<organism evidence="12 13">
    <name type="scientific">Clostridium novyi A str. 4570</name>
    <dbReference type="NCBI Taxonomy" id="1444290"/>
    <lineage>
        <taxon>Bacteria</taxon>
        <taxon>Bacillati</taxon>
        <taxon>Bacillota</taxon>
        <taxon>Clostridia</taxon>
        <taxon>Eubacteriales</taxon>
        <taxon>Clostridiaceae</taxon>
        <taxon>Clostridium</taxon>
    </lineage>
</organism>
<dbReference type="InterPro" id="IPR013767">
    <property type="entry name" value="PAS_fold"/>
</dbReference>
<keyword evidence="3" id="KW-0597">Phosphoprotein</keyword>
<dbReference type="InterPro" id="IPR000014">
    <property type="entry name" value="PAS"/>
</dbReference>
<evidence type="ECO:0000313" key="12">
    <source>
        <dbReference type="EMBL" id="KGN02313.1"/>
    </source>
</evidence>
<dbReference type="Proteomes" id="UP000030016">
    <property type="component" value="Unassembled WGS sequence"/>
</dbReference>
<keyword evidence="9" id="KW-1133">Transmembrane helix</keyword>
<evidence type="ECO:0000256" key="6">
    <source>
        <dbReference type="ARBA" id="ARBA00022777"/>
    </source>
</evidence>
<evidence type="ECO:0000256" key="3">
    <source>
        <dbReference type="ARBA" id="ARBA00022553"/>
    </source>
</evidence>
<dbReference type="Pfam" id="PF02518">
    <property type="entry name" value="HATPase_c"/>
    <property type="match status" value="1"/>
</dbReference>
<dbReference type="PANTHER" id="PTHR43711">
    <property type="entry name" value="TWO-COMPONENT HISTIDINE KINASE"/>
    <property type="match status" value="1"/>
</dbReference>
<comment type="catalytic activity">
    <reaction evidence="1">
        <text>ATP + protein L-histidine = ADP + protein N-phospho-L-histidine.</text>
        <dbReference type="EC" id="2.7.13.3"/>
    </reaction>
</comment>
<keyword evidence="8" id="KW-0902">Two-component regulatory system</keyword>
<dbReference type="InterPro" id="IPR036890">
    <property type="entry name" value="HATPase_C_sf"/>
</dbReference>
<reference evidence="12 13" key="1">
    <citation type="submission" date="2014-01" db="EMBL/GenBank/DDBJ databases">
        <title>Plasmidome dynamics in the species complex Clostridium novyi sensu lato converts strains of independent lineages into distinctly different pathogens.</title>
        <authorList>
            <person name="Skarin H."/>
            <person name="Segerman B."/>
        </authorList>
    </citation>
    <scope>NUCLEOTIDE SEQUENCE [LARGE SCALE GENOMIC DNA]</scope>
    <source>
        <strain evidence="12 13">4570</strain>
    </source>
</reference>
<dbReference type="SUPFAM" id="SSF55785">
    <property type="entry name" value="PYP-like sensor domain (PAS domain)"/>
    <property type="match status" value="1"/>
</dbReference>
<dbReference type="PRINTS" id="PR00344">
    <property type="entry name" value="BCTRLSENSOR"/>
</dbReference>
<evidence type="ECO:0000256" key="2">
    <source>
        <dbReference type="ARBA" id="ARBA00012438"/>
    </source>
</evidence>
<accession>A0AA88ZQL4</accession>
<dbReference type="SUPFAM" id="SSF47384">
    <property type="entry name" value="Homodimeric domain of signal transducing histidine kinase"/>
    <property type="match status" value="1"/>
</dbReference>
<dbReference type="SMART" id="SM00387">
    <property type="entry name" value="HATPase_c"/>
    <property type="match status" value="1"/>
</dbReference>
<proteinExistence type="predicted"/>
<dbReference type="Pfam" id="PF00989">
    <property type="entry name" value="PAS"/>
    <property type="match status" value="1"/>
</dbReference>
<name>A0AA88ZQL4_CLONO</name>
<dbReference type="Gene3D" id="3.30.450.20">
    <property type="entry name" value="PAS domain"/>
    <property type="match status" value="1"/>
</dbReference>
<dbReference type="InterPro" id="IPR003661">
    <property type="entry name" value="HisK_dim/P_dom"/>
</dbReference>
<dbReference type="FunFam" id="3.30.565.10:FF:000037">
    <property type="entry name" value="Hybrid sensor histidine kinase/response regulator"/>
    <property type="match status" value="1"/>
</dbReference>
<dbReference type="EC" id="2.7.13.3" evidence="2"/>
<feature type="domain" description="Histidine kinase" evidence="10">
    <location>
        <begin position="529"/>
        <end position="749"/>
    </location>
</feature>
<evidence type="ECO:0000313" key="13">
    <source>
        <dbReference type="Proteomes" id="UP000030016"/>
    </source>
</evidence>
<dbReference type="PANTHER" id="PTHR43711:SF26">
    <property type="entry name" value="SENSOR HISTIDINE KINASE RCSC"/>
    <property type="match status" value="1"/>
</dbReference>
<dbReference type="CDD" id="cd00082">
    <property type="entry name" value="HisKA"/>
    <property type="match status" value="1"/>
</dbReference>
<evidence type="ECO:0000256" key="8">
    <source>
        <dbReference type="ARBA" id="ARBA00023012"/>
    </source>
</evidence>
<dbReference type="AlphaFoldDB" id="A0AA88ZQL4"/>
<dbReference type="InterPro" id="IPR003594">
    <property type="entry name" value="HATPase_dom"/>
</dbReference>
<feature type="domain" description="PAC" evidence="11">
    <location>
        <begin position="460"/>
        <end position="512"/>
    </location>
</feature>
<dbReference type="SUPFAM" id="SSF55874">
    <property type="entry name" value="ATPase domain of HSP90 chaperone/DNA topoisomerase II/histidine kinase"/>
    <property type="match status" value="1"/>
</dbReference>
<evidence type="ECO:0000259" key="10">
    <source>
        <dbReference type="PROSITE" id="PS50109"/>
    </source>
</evidence>
<dbReference type="Gene3D" id="3.30.565.10">
    <property type="entry name" value="Histidine kinase-like ATPase, C-terminal domain"/>
    <property type="match status" value="1"/>
</dbReference>
<dbReference type="Gene3D" id="1.10.287.130">
    <property type="match status" value="1"/>
</dbReference>
<evidence type="ECO:0000256" key="4">
    <source>
        <dbReference type="ARBA" id="ARBA00022679"/>
    </source>
</evidence>
<dbReference type="InterPro" id="IPR004358">
    <property type="entry name" value="Sig_transdc_His_kin-like_C"/>
</dbReference>
<dbReference type="InterPro" id="IPR005467">
    <property type="entry name" value="His_kinase_dom"/>
</dbReference>
<dbReference type="InterPro" id="IPR036097">
    <property type="entry name" value="HisK_dim/P_sf"/>
</dbReference>
<dbReference type="Gene3D" id="3.40.50.2300">
    <property type="match status" value="2"/>
</dbReference>
<keyword evidence="5" id="KW-0547">Nucleotide-binding</keyword>
<dbReference type="CDD" id="cd00130">
    <property type="entry name" value="PAS"/>
    <property type="match status" value="1"/>
</dbReference>
<dbReference type="GO" id="GO:0006355">
    <property type="term" value="P:regulation of DNA-templated transcription"/>
    <property type="evidence" value="ECO:0007669"/>
    <property type="project" value="InterPro"/>
</dbReference>